<evidence type="ECO:0000313" key="1">
    <source>
        <dbReference type="EMBL" id="AII30174.1"/>
    </source>
</evidence>
<dbReference type="EMBL" id="KM000061">
    <property type="protein sequence ID" value="AII30174.1"/>
    <property type="molecule type" value="Genomic_DNA"/>
</dbReference>
<sequence length="148" mass="16889">MNLRMLGIVAAIAGVLAAFVFLYELGYDAGENNQKAMMQKAVDANREQYDEKLKARLKKMQTDYKASLRLYRDYEAKRASDAIARAKLELEAEGKSNEITNRIQQVVQTSDCSSVNADTYRVYWDTRRIVLDPRSTRNPEDNNTDPSN</sequence>
<accession>A0A076G8A8</accession>
<organism evidence="1">
    <name type="scientific">Pseudoalteromonas phage B8b</name>
    <dbReference type="NCBI Taxonomy" id="1506997"/>
    <lineage>
        <taxon>Viruses</taxon>
        <taxon>Duplodnaviria</taxon>
        <taxon>Heunggongvirae</taxon>
        <taxon>Uroviricota</taxon>
        <taxon>Caudoviricetes</taxon>
    </lineage>
</organism>
<reference evidence="1" key="1">
    <citation type="journal article" date="2015" name="PLoS ONE">
        <title>Life-style and genome structure of marine pseudoalteromonas siphovirus b8b isolated from the northwestern mediterranean sea.</title>
        <authorList>
            <person name="Lara E."/>
            <person name="Holmfeldt K."/>
            <person name="Solonenko N."/>
            <person name="Sa E.L."/>
            <person name="Ignacio-Espinoza J.C."/>
            <person name="Cornejo-Castillo F.M."/>
            <person name="Verberkmoes N.C."/>
            <person name="Vaque D."/>
            <person name="Sullivan M.B."/>
            <person name="Acinas S.G."/>
        </authorList>
    </citation>
    <scope>NUCLEOTIDE SEQUENCE [LARGE SCALE GENOMIC DNA]</scope>
</reference>
<proteinExistence type="predicted"/>
<name>A0A076G8A8_9CAUD</name>
<protein>
    <submittedName>
        <fullName evidence="1">Uncharacterized protein</fullName>
    </submittedName>
</protein>